<dbReference type="STRING" id="1802069.A2970_01425"/>
<sequence>MKNYQEKIKHELLKFKKLGVDKKIYERFLKKISSTDRLTKEVNLDEHICAFFVPINRKTKSIYLTHHIKADDWIPPGGHIKLNEYPIETVIREFEEELSHKITKDQIEIFNLSVKDVRGNPRSPCLLHFDFWYLVDVPKINFNFLKKEFYDAYWHSFDEALGKIKTPKYNQIIRILKEVI</sequence>
<name>A0A1F7JAM2_9BACT</name>
<comment type="caution">
    <text evidence="2">The sequence shown here is derived from an EMBL/GenBank/DDBJ whole genome shotgun (WGS) entry which is preliminary data.</text>
</comment>
<protein>
    <recommendedName>
        <fullName evidence="1">Nudix hydrolase domain-containing protein</fullName>
    </recommendedName>
</protein>
<organism evidence="2 3">
    <name type="scientific">Candidatus Roizmanbacteria bacterium RIFCSPLOWO2_01_FULL_44_13</name>
    <dbReference type="NCBI Taxonomy" id="1802069"/>
    <lineage>
        <taxon>Bacteria</taxon>
        <taxon>Candidatus Roizmaniibacteriota</taxon>
    </lineage>
</organism>
<dbReference type="Proteomes" id="UP000178857">
    <property type="component" value="Unassembled WGS sequence"/>
</dbReference>
<dbReference type="InterPro" id="IPR015797">
    <property type="entry name" value="NUDIX_hydrolase-like_dom_sf"/>
</dbReference>
<dbReference type="Pfam" id="PF00293">
    <property type="entry name" value="NUDIX"/>
    <property type="match status" value="1"/>
</dbReference>
<dbReference type="InterPro" id="IPR000086">
    <property type="entry name" value="NUDIX_hydrolase_dom"/>
</dbReference>
<evidence type="ECO:0000313" key="2">
    <source>
        <dbReference type="EMBL" id="OGK52664.1"/>
    </source>
</evidence>
<dbReference type="SUPFAM" id="SSF55811">
    <property type="entry name" value="Nudix"/>
    <property type="match status" value="1"/>
</dbReference>
<feature type="domain" description="Nudix hydrolase" evidence="1">
    <location>
        <begin position="45"/>
        <end position="177"/>
    </location>
</feature>
<dbReference type="EMBL" id="MGAT01000017">
    <property type="protein sequence ID" value="OGK52664.1"/>
    <property type="molecule type" value="Genomic_DNA"/>
</dbReference>
<reference evidence="2 3" key="1">
    <citation type="journal article" date="2016" name="Nat. Commun.">
        <title>Thousands of microbial genomes shed light on interconnected biogeochemical processes in an aquifer system.</title>
        <authorList>
            <person name="Anantharaman K."/>
            <person name="Brown C.T."/>
            <person name="Hug L.A."/>
            <person name="Sharon I."/>
            <person name="Castelle C.J."/>
            <person name="Probst A.J."/>
            <person name="Thomas B.C."/>
            <person name="Singh A."/>
            <person name="Wilkins M.J."/>
            <person name="Karaoz U."/>
            <person name="Brodie E.L."/>
            <person name="Williams K.H."/>
            <person name="Hubbard S.S."/>
            <person name="Banfield J.F."/>
        </authorList>
    </citation>
    <scope>NUCLEOTIDE SEQUENCE [LARGE SCALE GENOMIC DNA]</scope>
</reference>
<dbReference type="Gene3D" id="3.90.79.10">
    <property type="entry name" value="Nucleoside Triphosphate Pyrophosphohydrolase"/>
    <property type="match status" value="1"/>
</dbReference>
<evidence type="ECO:0000313" key="3">
    <source>
        <dbReference type="Proteomes" id="UP000178857"/>
    </source>
</evidence>
<dbReference type="PROSITE" id="PS51462">
    <property type="entry name" value="NUDIX"/>
    <property type="match status" value="1"/>
</dbReference>
<gene>
    <name evidence="2" type="ORF">A2970_01425</name>
</gene>
<dbReference type="AlphaFoldDB" id="A0A1F7JAM2"/>
<accession>A0A1F7JAM2</accession>
<evidence type="ECO:0000259" key="1">
    <source>
        <dbReference type="PROSITE" id="PS51462"/>
    </source>
</evidence>
<proteinExistence type="predicted"/>